<feature type="region of interest" description="Disordered" evidence="1">
    <location>
        <begin position="327"/>
        <end position="726"/>
    </location>
</feature>
<dbReference type="SMART" id="SM00164">
    <property type="entry name" value="TBC"/>
    <property type="match status" value="1"/>
</dbReference>
<evidence type="ECO:0000313" key="4">
    <source>
        <dbReference type="Proteomes" id="UP001182556"/>
    </source>
</evidence>
<feature type="compositionally biased region" description="Polar residues" evidence="1">
    <location>
        <begin position="230"/>
        <end position="271"/>
    </location>
</feature>
<reference evidence="3" key="1">
    <citation type="submission" date="2023-02" db="EMBL/GenBank/DDBJ databases">
        <title>Identification and recombinant expression of a fungal hydrolase from Papiliotrema laurentii that hydrolyzes apple cutin and clears colloidal polyester polyurethane.</title>
        <authorList>
            <consortium name="DOE Joint Genome Institute"/>
            <person name="Roman V.A."/>
            <person name="Bojanowski C."/>
            <person name="Crable B.R."/>
            <person name="Wagner D.N."/>
            <person name="Hung C.S."/>
            <person name="Nadeau L.J."/>
            <person name="Schratz L."/>
            <person name="Haridas S."/>
            <person name="Pangilinan J."/>
            <person name="Lipzen A."/>
            <person name="Na H."/>
            <person name="Yan M."/>
            <person name="Ng V."/>
            <person name="Grigoriev I.V."/>
            <person name="Spatafora J.W."/>
            <person name="Barlow D."/>
            <person name="Biffinger J."/>
            <person name="Kelley-Loughnane N."/>
            <person name="Varaljay V.A."/>
            <person name="Crookes-Goodson W.J."/>
        </authorList>
    </citation>
    <scope>NUCLEOTIDE SEQUENCE</scope>
    <source>
        <strain evidence="3">5307AH</strain>
    </source>
</reference>
<keyword evidence="4" id="KW-1185">Reference proteome</keyword>
<feature type="compositionally biased region" description="Pro residues" evidence="1">
    <location>
        <begin position="461"/>
        <end position="475"/>
    </location>
</feature>
<dbReference type="AlphaFoldDB" id="A0AAD9D2M1"/>
<proteinExistence type="predicted"/>
<dbReference type="PANTHER" id="PTHR47219">
    <property type="entry name" value="RAB GTPASE-ACTIVATING PROTEIN 1-LIKE"/>
    <property type="match status" value="1"/>
</dbReference>
<feature type="compositionally biased region" description="Low complexity" evidence="1">
    <location>
        <begin position="691"/>
        <end position="707"/>
    </location>
</feature>
<feature type="compositionally biased region" description="Basic and acidic residues" evidence="1">
    <location>
        <begin position="353"/>
        <end position="375"/>
    </location>
</feature>
<protein>
    <submittedName>
        <fullName evidence="3">Rab-GTPase-TBC domain-containing protein</fullName>
    </submittedName>
</protein>
<feature type="region of interest" description="Disordered" evidence="1">
    <location>
        <begin position="1"/>
        <end position="32"/>
    </location>
</feature>
<dbReference type="Proteomes" id="UP001182556">
    <property type="component" value="Unassembled WGS sequence"/>
</dbReference>
<sequence>MGSDASRYFRRSKKKAPPHLSLPTPRPMPSIDPRELNDLADLAARGGLGRGVATTDCVAEQPDQLMFIKGDELILLRELPDCVLASCEGVVGWVKLGEVDFNNVAGSSASVTDHTNNLPRTILTEPSPPPTTAMLPTTSPDPIAGRVSGPFELESPQPSPSIDQTEFQLGQAPRALSGKSSAEENRESIASIASSEVLGGIGGFMMDPAMDVGDRYDPETEELKDVSPSPDVQTPDLQKTVSPHRQLSLAQPSTPTTLPGTNGSLDDAQSTPTPPRDSPSKPLPDTDSPLDNAESKRTPQFYRDSTISLQGVEAMYAARAVMSGIKPLEEEDSSSAHTPLDQPFEGRSIATELRLRIQREREREQERGEGREATPRQDATLAEAPRRQSSLPPPAKTNPPTLATAPTRPPRSEHRQPSPASALESDESAHLATPHATDDTSPLDRSPLLASPMPFDDAPKATPPASPMLPPPPGWSPNLAHPVWTPGSPASPHSIAATRHAVEASKSTPEGKRPRGLTLVGRMDTDLGASRGPVPITFLIGGPEVPGANPPPIGLGLPSGRKSPVTPEGRARSPLASPMPPMPDDIQTIRSQPSRFPTPQRSVTSPPPPAPDSTAGPRPFLAARPRSRSFSATVAKAMGRKEPLSIDTSQPPLPTTAGSTRKSKFSFKTAPKASPISPVKSPLATLHPNNSSPSLPSSAFSFSSKGSKTPRKASRALPSPVSHKDYEETVNAEGLDFELIQPKRSSPAPSSPTSLHTVDDDQTTITSSLSFGKLLPETDEWGFVKDKSMVPEIFKSRAAPGEHRAMEQKWLAIIATPIPSGGAPKKTRKLATDHGIPSSLRGKVWAWFMSPAMSARAPGLYEELCSHDKAVPMDQIDRDVATLWSDHSIFHAAQAPGRADLRSILRAYSNFVPSGYSTPMCHLAGTLLVHAVAEEAFWLLAGLLNTTLREYYVRGGPGLQVDAGVFDAVMKGSEKDLSAAFKQAGVKPIDFIETWFKQIFIRCLPWPTTLRVIDAVVCEGPRFLFIAALTILTLSRERLLALPRTKEAILGYLHDLPQDSLLLPENFIKACDKVRFREEDYKRLRVSVEKEMGLV</sequence>
<evidence type="ECO:0000259" key="2">
    <source>
        <dbReference type="PROSITE" id="PS50086"/>
    </source>
</evidence>
<evidence type="ECO:0000256" key="1">
    <source>
        <dbReference type="SAM" id="MobiDB-lite"/>
    </source>
</evidence>
<dbReference type="InterPro" id="IPR036028">
    <property type="entry name" value="SH3-like_dom_sf"/>
</dbReference>
<evidence type="ECO:0000313" key="3">
    <source>
        <dbReference type="EMBL" id="KAK1923976.1"/>
    </source>
</evidence>
<feature type="region of interest" description="Disordered" evidence="1">
    <location>
        <begin position="145"/>
        <end position="164"/>
    </location>
</feature>
<organism evidence="3 4">
    <name type="scientific">Papiliotrema laurentii</name>
    <name type="common">Cryptococcus laurentii</name>
    <dbReference type="NCBI Taxonomy" id="5418"/>
    <lineage>
        <taxon>Eukaryota</taxon>
        <taxon>Fungi</taxon>
        <taxon>Dikarya</taxon>
        <taxon>Basidiomycota</taxon>
        <taxon>Agaricomycotina</taxon>
        <taxon>Tremellomycetes</taxon>
        <taxon>Tremellales</taxon>
        <taxon>Rhynchogastremaceae</taxon>
        <taxon>Papiliotrema</taxon>
    </lineage>
</organism>
<feature type="compositionally biased region" description="Basic residues" evidence="1">
    <location>
        <begin position="8"/>
        <end position="17"/>
    </location>
</feature>
<dbReference type="GO" id="GO:0005096">
    <property type="term" value="F:GTPase activator activity"/>
    <property type="evidence" value="ECO:0007669"/>
    <property type="project" value="TreeGrafter"/>
</dbReference>
<dbReference type="PROSITE" id="PS50086">
    <property type="entry name" value="TBC_RABGAP"/>
    <property type="match status" value="1"/>
</dbReference>
<dbReference type="PANTHER" id="PTHR47219:SF9">
    <property type="entry name" value="GTPASE ACTIVATING PROTEIN AND CENTROSOME-ASSOCIATED, ISOFORM B"/>
    <property type="match status" value="1"/>
</dbReference>
<feature type="domain" description="Rab-GAP TBC" evidence="2">
    <location>
        <begin position="835"/>
        <end position="1020"/>
    </location>
</feature>
<dbReference type="InterPro" id="IPR000195">
    <property type="entry name" value="Rab-GAP-TBC_dom"/>
</dbReference>
<dbReference type="GO" id="GO:0031267">
    <property type="term" value="F:small GTPase binding"/>
    <property type="evidence" value="ECO:0007669"/>
    <property type="project" value="TreeGrafter"/>
</dbReference>
<gene>
    <name evidence="3" type="ORF">DB88DRAFT_488685</name>
</gene>
<dbReference type="Gene3D" id="1.10.8.270">
    <property type="entry name" value="putative rabgap domain of human tbc1 domain family member 14 like domains"/>
    <property type="match status" value="1"/>
</dbReference>
<dbReference type="SUPFAM" id="SSF47923">
    <property type="entry name" value="Ypt/Rab-GAP domain of gyp1p"/>
    <property type="match status" value="2"/>
</dbReference>
<dbReference type="Gene3D" id="1.10.472.80">
    <property type="entry name" value="Ypt/Rab-GAP domain of gyp1p, domain 3"/>
    <property type="match status" value="1"/>
</dbReference>
<name>A0AAD9D2M1_PAPLA</name>
<comment type="caution">
    <text evidence="3">The sequence shown here is derived from an EMBL/GenBank/DDBJ whole genome shotgun (WGS) entry which is preliminary data.</text>
</comment>
<dbReference type="SUPFAM" id="SSF50044">
    <property type="entry name" value="SH3-domain"/>
    <property type="match status" value="1"/>
</dbReference>
<feature type="compositionally biased region" description="Polar residues" evidence="1">
    <location>
        <begin position="743"/>
        <end position="756"/>
    </location>
</feature>
<feature type="compositionally biased region" description="Basic and acidic residues" evidence="1">
    <location>
        <begin position="212"/>
        <end position="225"/>
    </location>
</feature>
<feature type="region of interest" description="Disordered" evidence="1">
    <location>
        <begin position="112"/>
        <end position="131"/>
    </location>
</feature>
<feature type="region of interest" description="Disordered" evidence="1">
    <location>
        <begin position="209"/>
        <end position="305"/>
    </location>
</feature>
<dbReference type="InterPro" id="IPR035969">
    <property type="entry name" value="Rab-GAP_TBC_sf"/>
</dbReference>
<accession>A0AAD9D2M1</accession>
<feature type="region of interest" description="Disordered" evidence="1">
    <location>
        <begin position="742"/>
        <end position="761"/>
    </location>
</feature>
<dbReference type="InterPro" id="IPR050302">
    <property type="entry name" value="Rab_GAP_TBC_domain"/>
</dbReference>
<dbReference type="EMBL" id="JAODAN010000005">
    <property type="protein sequence ID" value="KAK1923976.1"/>
    <property type="molecule type" value="Genomic_DNA"/>
</dbReference>
<dbReference type="Pfam" id="PF00566">
    <property type="entry name" value="RabGAP-TBC"/>
    <property type="match status" value="1"/>
</dbReference>
<feature type="compositionally biased region" description="Polar residues" evidence="1">
    <location>
        <begin position="646"/>
        <end position="660"/>
    </location>
</feature>